<keyword evidence="7" id="KW-0744">Spermatogenesis</keyword>
<dbReference type="Proteomes" id="UP000007879">
    <property type="component" value="Unassembled WGS sequence"/>
</dbReference>
<dbReference type="GO" id="GO:0051256">
    <property type="term" value="P:mitotic spindle midzone assembly"/>
    <property type="evidence" value="ECO:0007669"/>
    <property type="project" value="TreeGrafter"/>
</dbReference>
<feature type="coiled-coil region" evidence="8">
    <location>
        <begin position="42"/>
        <end position="97"/>
    </location>
</feature>
<dbReference type="Pfam" id="PF00620">
    <property type="entry name" value="RhoGAP"/>
    <property type="match status" value="1"/>
</dbReference>
<evidence type="ECO:0000259" key="10">
    <source>
        <dbReference type="PROSITE" id="PS50081"/>
    </source>
</evidence>
<evidence type="ECO:0000256" key="7">
    <source>
        <dbReference type="ARBA" id="ARBA00022871"/>
    </source>
</evidence>
<dbReference type="GO" id="GO:0030496">
    <property type="term" value="C:midbody"/>
    <property type="evidence" value="ECO:0007669"/>
    <property type="project" value="TreeGrafter"/>
</dbReference>
<dbReference type="SUPFAM" id="SSF57889">
    <property type="entry name" value="Cysteine-rich domain"/>
    <property type="match status" value="1"/>
</dbReference>
<evidence type="ECO:0000256" key="9">
    <source>
        <dbReference type="SAM" id="MobiDB-lite"/>
    </source>
</evidence>
<keyword evidence="4" id="KW-0863">Zinc-finger</keyword>
<feature type="compositionally biased region" description="Basic and acidic residues" evidence="9">
    <location>
        <begin position="200"/>
        <end position="213"/>
    </location>
</feature>
<dbReference type="GO" id="GO:0007266">
    <property type="term" value="P:Rho protein signal transduction"/>
    <property type="evidence" value="ECO:0007669"/>
    <property type="project" value="TreeGrafter"/>
</dbReference>
<sequence length="712" mass="77948">MAASGKAVRGSLVDMFDDIVTGAEILSKGTEKAFADYLTHSIDLVSHEVERLKKENSKLKKDNEAKDIKLKLSRKSLEDQMNECILLKSQVKENERQRNILISLLTDDKSIDKAATHNEVERLGLALLKRNSQGASPGGFLSESGECPTFSEASVNMTDATDIDDDDDSCKAATWKRRRTASVEWALESSCSKRRRPVDFLDDKENTDREFKKPTPNKSKRKPSHGHLHMMKQQSQPTPTPPETSPPKTPPITVPPLNLPQLGDESPVPSAPSEHEVALVNQGLLSPHSPSPHPSPHPYSPQLPGGSPCYEADPLALTPPLSSATNRLYPNLIEGGGDEAGFYEGQFGATPLYQEVNYGMGSRSSSHINLHRKHSFLSKTIMKSESCQVCKKKVGFGKSCSKCKDCRALCHTECKEKLPLPCVPTVHTPKKKQKESGLSAYCPHTVPRVPSLIVHCVNEIESRGMNQVGLYRVSGSDRSAKELKERLLAARGTPNFDKVADVNVICGCLKQFLLQLNEPLVTNELRSSFLNAIDNEEMALHNLLISIAALPSCNKHTLAFIILHLQKIASNSKANKMTVECLSRVFAPTIVGASLSAESLFADIQKQQKVVERLLKISHDYWSEVLSCDDNPALQSPTPSQVTLPSPTTPCIINSPSTPDLLPIPQSPFLGPCQSPQGGRIPPRTPVITRSMSNSSVTRSVKKGSTFFGAIN</sequence>
<dbReference type="InParanoid" id="A0A1X7VV30"/>
<keyword evidence="6" id="KW-0862">Zinc</keyword>
<gene>
    <name evidence="12" type="primary">105312497</name>
</gene>
<dbReference type="GO" id="GO:0005096">
    <property type="term" value="F:GTPase activator activity"/>
    <property type="evidence" value="ECO:0007669"/>
    <property type="project" value="UniProtKB-KW"/>
</dbReference>
<dbReference type="Gene3D" id="1.10.555.10">
    <property type="entry name" value="Rho GTPase activation protein"/>
    <property type="match status" value="1"/>
</dbReference>
<dbReference type="GO" id="GO:0030154">
    <property type="term" value="P:cell differentiation"/>
    <property type="evidence" value="ECO:0007669"/>
    <property type="project" value="UniProtKB-KW"/>
</dbReference>
<dbReference type="GO" id="GO:0005634">
    <property type="term" value="C:nucleus"/>
    <property type="evidence" value="ECO:0007669"/>
    <property type="project" value="TreeGrafter"/>
</dbReference>
<dbReference type="InterPro" id="IPR008936">
    <property type="entry name" value="Rho_GTPase_activation_prot"/>
</dbReference>
<organism evidence="12">
    <name type="scientific">Amphimedon queenslandica</name>
    <name type="common">Sponge</name>
    <dbReference type="NCBI Taxonomy" id="400682"/>
    <lineage>
        <taxon>Eukaryota</taxon>
        <taxon>Metazoa</taxon>
        <taxon>Porifera</taxon>
        <taxon>Demospongiae</taxon>
        <taxon>Heteroscleromorpha</taxon>
        <taxon>Haplosclerida</taxon>
        <taxon>Niphatidae</taxon>
        <taxon>Amphimedon</taxon>
    </lineage>
</organism>
<dbReference type="SMART" id="SM00109">
    <property type="entry name" value="C1"/>
    <property type="match status" value="1"/>
</dbReference>
<dbReference type="OrthoDB" id="2218807at2759"/>
<dbReference type="KEGG" id="aqu:105312497"/>
<dbReference type="InterPro" id="IPR046349">
    <property type="entry name" value="C1-like_sf"/>
</dbReference>
<feature type="domain" description="Phorbol-ester/DAG-type" evidence="10">
    <location>
        <begin position="373"/>
        <end position="422"/>
    </location>
</feature>
<feature type="compositionally biased region" description="Pro residues" evidence="9">
    <location>
        <begin position="289"/>
        <end position="301"/>
    </location>
</feature>
<dbReference type="Gene3D" id="3.30.60.20">
    <property type="match status" value="1"/>
</dbReference>
<evidence type="ECO:0000256" key="5">
    <source>
        <dbReference type="ARBA" id="ARBA00022782"/>
    </source>
</evidence>
<dbReference type="PROSITE" id="PS50081">
    <property type="entry name" value="ZF_DAG_PE_2"/>
    <property type="match status" value="1"/>
</dbReference>
<dbReference type="EnsemblMetazoa" id="XM_019995537.1">
    <property type="protein sequence ID" value="XP_019851096.1"/>
    <property type="gene ID" value="LOC105312497"/>
</dbReference>
<evidence type="ECO:0000313" key="13">
    <source>
        <dbReference type="Proteomes" id="UP000007879"/>
    </source>
</evidence>
<dbReference type="SUPFAM" id="SSF48350">
    <property type="entry name" value="GTPase activation domain, GAP"/>
    <property type="match status" value="1"/>
</dbReference>
<feature type="compositionally biased region" description="Basic residues" evidence="9">
    <location>
        <begin position="218"/>
        <end position="230"/>
    </location>
</feature>
<evidence type="ECO:0000313" key="12">
    <source>
        <dbReference type="EnsemblMetazoa" id="Aqu2.1.43724_001"/>
    </source>
</evidence>
<reference evidence="12" key="2">
    <citation type="submission" date="2017-05" db="UniProtKB">
        <authorList>
            <consortium name="EnsemblMetazoa"/>
        </authorList>
    </citation>
    <scope>IDENTIFICATION</scope>
</reference>
<keyword evidence="2" id="KW-0217">Developmental protein</keyword>
<dbReference type="CDD" id="cd20821">
    <property type="entry name" value="C1_MgcRacGAP"/>
    <property type="match status" value="1"/>
</dbReference>
<evidence type="ECO:0000256" key="3">
    <source>
        <dbReference type="ARBA" id="ARBA00022723"/>
    </source>
</evidence>
<evidence type="ECO:0008006" key="14">
    <source>
        <dbReference type="Google" id="ProtNLM"/>
    </source>
</evidence>
<evidence type="ECO:0000256" key="6">
    <source>
        <dbReference type="ARBA" id="ARBA00022833"/>
    </source>
</evidence>
<accession>A0A1X7VV30</accession>
<feature type="region of interest" description="Disordered" evidence="9">
    <location>
        <begin position="200"/>
        <end position="317"/>
    </location>
</feature>
<dbReference type="GO" id="GO:0000281">
    <property type="term" value="P:mitotic cytokinesis"/>
    <property type="evidence" value="ECO:0007669"/>
    <property type="project" value="TreeGrafter"/>
</dbReference>
<dbReference type="GO" id="GO:0032154">
    <property type="term" value="C:cleavage furrow"/>
    <property type="evidence" value="ECO:0007669"/>
    <property type="project" value="TreeGrafter"/>
</dbReference>
<evidence type="ECO:0000256" key="8">
    <source>
        <dbReference type="SAM" id="Coils"/>
    </source>
</evidence>
<dbReference type="GO" id="GO:0051233">
    <property type="term" value="C:spindle midzone"/>
    <property type="evidence" value="ECO:0007669"/>
    <property type="project" value="TreeGrafter"/>
</dbReference>
<dbReference type="GO" id="GO:0007283">
    <property type="term" value="P:spermatogenesis"/>
    <property type="evidence" value="ECO:0007669"/>
    <property type="project" value="UniProtKB-KW"/>
</dbReference>
<feature type="compositionally biased region" description="Pro residues" evidence="9">
    <location>
        <begin position="238"/>
        <end position="258"/>
    </location>
</feature>
<dbReference type="STRING" id="400682.A0A1X7VV30"/>
<keyword evidence="3" id="KW-0479">Metal-binding</keyword>
<keyword evidence="8" id="KW-0175">Coiled coil</keyword>
<dbReference type="AlphaFoldDB" id="A0A1X7VV30"/>
<evidence type="ECO:0000256" key="2">
    <source>
        <dbReference type="ARBA" id="ARBA00022473"/>
    </source>
</evidence>
<dbReference type="Pfam" id="PF00130">
    <property type="entry name" value="C1_1"/>
    <property type="match status" value="1"/>
</dbReference>
<dbReference type="FunFam" id="3.30.60.20:FF:000033">
    <property type="entry name" value="Rac GTPase-activating protein 1"/>
    <property type="match status" value="1"/>
</dbReference>
<dbReference type="GO" id="GO:0008270">
    <property type="term" value="F:zinc ion binding"/>
    <property type="evidence" value="ECO:0007669"/>
    <property type="project" value="UniProtKB-KW"/>
</dbReference>
<dbReference type="InterPro" id="IPR000198">
    <property type="entry name" value="RhoGAP_dom"/>
</dbReference>
<evidence type="ECO:0000259" key="11">
    <source>
        <dbReference type="PROSITE" id="PS50238"/>
    </source>
</evidence>
<protein>
    <recommendedName>
        <fullName evidence="14">Rho-GAP domain-containing protein</fullName>
    </recommendedName>
</protein>
<dbReference type="PROSITE" id="PS50238">
    <property type="entry name" value="RHOGAP"/>
    <property type="match status" value="1"/>
</dbReference>
<keyword evidence="1" id="KW-0343">GTPase activation</keyword>
<proteinExistence type="predicted"/>
<dbReference type="SMART" id="SM00324">
    <property type="entry name" value="RhoGAP"/>
    <property type="match status" value="1"/>
</dbReference>
<dbReference type="InterPro" id="IPR002219">
    <property type="entry name" value="PKC_DAG/PE"/>
</dbReference>
<feature type="domain" description="Rho-GAP" evidence="11">
    <location>
        <begin position="436"/>
        <end position="622"/>
    </location>
</feature>
<evidence type="ECO:0000256" key="1">
    <source>
        <dbReference type="ARBA" id="ARBA00022468"/>
    </source>
</evidence>
<keyword evidence="5" id="KW-0221">Differentiation</keyword>
<keyword evidence="13" id="KW-1185">Reference proteome</keyword>
<dbReference type="EnsemblMetazoa" id="Aqu2.1.43724_001">
    <property type="protein sequence ID" value="Aqu2.1.43724_001"/>
    <property type="gene ID" value="Aqu2.1.43724"/>
</dbReference>
<dbReference type="PANTHER" id="PTHR46199">
    <property type="entry name" value="RAC GTPASE-ACTIVATING PROTEIN 1"/>
    <property type="match status" value="1"/>
</dbReference>
<dbReference type="PROSITE" id="PS00479">
    <property type="entry name" value="ZF_DAG_PE_1"/>
    <property type="match status" value="1"/>
</dbReference>
<dbReference type="GO" id="GO:0097149">
    <property type="term" value="C:centralspindlin complex"/>
    <property type="evidence" value="ECO:0007669"/>
    <property type="project" value="TreeGrafter"/>
</dbReference>
<reference evidence="13" key="1">
    <citation type="journal article" date="2010" name="Nature">
        <title>The Amphimedon queenslandica genome and the evolution of animal complexity.</title>
        <authorList>
            <person name="Srivastava M."/>
            <person name="Simakov O."/>
            <person name="Chapman J."/>
            <person name="Fahey B."/>
            <person name="Gauthier M.E."/>
            <person name="Mitros T."/>
            <person name="Richards G.S."/>
            <person name="Conaco C."/>
            <person name="Dacre M."/>
            <person name="Hellsten U."/>
            <person name="Larroux C."/>
            <person name="Putnam N.H."/>
            <person name="Stanke M."/>
            <person name="Adamska M."/>
            <person name="Darling A."/>
            <person name="Degnan S.M."/>
            <person name="Oakley T.H."/>
            <person name="Plachetzki D.C."/>
            <person name="Zhai Y."/>
            <person name="Adamski M."/>
            <person name="Calcino A."/>
            <person name="Cummins S.F."/>
            <person name="Goodstein D.M."/>
            <person name="Harris C."/>
            <person name="Jackson D.J."/>
            <person name="Leys S.P."/>
            <person name="Shu S."/>
            <person name="Woodcroft B.J."/>
            <person name="Vervoort M."/>
            <person name="Kosik K.S."/>
            <person name="Manning G."/>
            <person name="Degnan B.M."/>
            <person name="Rokhsar D.S."/>
        </authorList>
    </citation>
    <scope>NUCLEOTIDE SEQUENCE [LARGE SCALE GENOMIC DNA]</scope>
</reference>
<dbReference type="PANTHER" id="PTHR46199:SF3">
    <property type="entry name" value="RAC GTPASE-ACTIVATING PROTEIN 1"/>
    <property type="match status" value="1"/>
</dbReference>
<evidence type="ECO:0000256" key="4">
    <source>
        <dbReference type="ARBA" id="ARBA00022771"/>
    </source>
</evidence>
<name>A0A1X7VV30_AMPQE</name>